<sequence>MHALLEAISAGRVDLDFRNYLVPRRGGPHAPFMVLAAHRLDQLSARRADLPGADRVAAAHQAGTVRPADTVLPRAGQLVRAAGRRAGAASGRRRSRICQV</sequence>
<evidence type="ECO:0000313" key="1">
    <source>
        <dbReference type="EMBL" id="CAG6449678.1"/>
    </source>
</evidence>
<organism evidence="1">
    <name type="scientific">Culex pipiens</name>
    <name type="common">House mosquito</name>
    <dbReference type="NCBI Taxonomy" id="7175"/>
    <lineage>
        <taxon>Eukaryota</taxon>
        <taxon>Metazoa</taxon>
        <taxon>Ecdysozoa</taxon>
        <taxon>Arthropoda</taxon>
        <taxon>Hexapoda</taxon>
        <taxon>Insecta</taxon>
        <taxon>Pterygota</taxon>
        <taxon>Neoptera</taxon>
        <taxon>Endopterygota</taxon>
        <taxon>Diptera</taxon>
        <taxon>Nematocera</taxon>
        <taxon>Culicoidea</taxon>
        <taxon>Culicidae</taxon>
        <taxon>Culicinae</taxon>
        <taxon>Culicini</taxon>
        <taxon>Culex</taxon>
        <taxon>Culex</taxon>
    </lineage>
</organism>
<dbReference type="EMBL" id="HBUE01013683">
    <property type="protein sequence ID" value="CAG6449683.1"/>
    <property type="molecule type" value="Transcribed_RNA"/>
</dbReference>
<dbReference type="AlphaFoldDB" id="A0A8D8A3P4"/>
<name>A0A8D8A3P4_CULPI</name>
<protein>
    <submittedName>
        <fullName evidence="1">(northern house mosquito) hypothetical protein</fullName>
    </submittedName>
</protein>
<reference evidence="1" key="1">
    <citation type="submission" date="2021-05" db="EMBL/GenBank/DDBJ databases">
        <authorList>
            <person name="Alioto T."/>
            <person name="Alioto T."/>
            <person name="Gomez Garrido J."/>
        </authorList>
    </citation>
    <scope>NUCLEOTIDE SEQUENCE</scope>
</reference>
<dbReference type="EMBL" id="HBUE01013679">
    <property type="protein sequence ID" value="CAG6449678.1"/>
    <property type="molecule type" value="Transcribed_RNA"/>
</dbReference>
<proteinExistence type="predicted"/>
<dbReference type="EMBL" id="HBUE01013680">
    <property type="protein sequence ID" value="CAG6449680.1"/>
    <property type="molecule type" value="Transcribed_RNA"/>
</dbReference>
<accession>A0A8D8A3P4</accession>